<sequence>MSASSVSSAYSNTIWSSVPSSSSSGRWVSQPDGSESYTVSATPPPDQLSTSSLTLTLNPTMIDSSLLSIRFRDDVSNHNITTEQSEGTELDVLSIDSSLSFGSISSCSQSVSPGHSPHLFTNIGRSLMQLSANDNDSVGGYCDSSCASSQIVSSQYDEKDFVCSSTSGVRPWWTRFQTEEDWESFARSAAQYLSTLISAEIKEMEKHEIEIDRDPWRMKESSKKSVVRYGCQRDSYSIAKLWLQNLYEAVTASILGTRRRDLQMNHAVHMKMKFISSLVDELVTVQRKLNTLPPIPPTLPNVMELTELPDETRDLLIRHCTLFDTWRAEAVEHREILETKQSICREKILSAIIEAEEEWFWSKDESQGERSPGSCNDDGYFQVVERNSPYWDDMDDVYIPQRNCHMGLRFLVTLAAGAAGIAGILLQTKRR</sequence>
<keyword evidence="2" id="KW-1133">Transmembrane helix</keyword>
<evidence type="ECO:0000256" key="2">
    <source>
        <dbReference type="SAM" id="Phobius"/>
    </source>
</evidence>
<dbReference type="AlphaFoldDB" id="A0ABD3NU38"/>
<feature type="compositionally biased region" description="Polar residues" evidence="1">
    <location>
        <begin position="25"/>
        <end position="41"/>
    </location>
</feature>
<feature type="transmembrane region" description="Helical" evidence="2">
    <location>
        <begin position="406"/>
        <end position="426"/>
    </location>
</feature>
<feature type="compositionally biased region" description="Low complexity" evidence="1">
    <location>
        <begin position="1"/>
        <end position="24"/>
    </location>
</feature>
<evidence type="ECO:0000313" key="4">
    <source>
        <dbReference type="Proteomes" id="UP001516023"/>
    </source>
</evidence>
<comment type="caution">
    <text evidence="3">The sequence shown here is derived from an EMBL/GenBank/DDBJ whole genome shotgun (WGS) entry which is preliminary data.</text>
</comment>
<protein>
    <submittedName>
        <fullName evidence="3">Uncharacterized protein</fullName>
    </submittedName>
</protein>
<dbReference type="EMBL" id="JABMIG020000413">
    <property type="protein sequence ID" value="KAL3778916.1"/>
    <property type="molecule type" value="Genomic_DNA"/>
</dbReference>
<feature type="region of interest" description="Disordered" evidence="1">
    <location>
        <begin position="1"/>
        <end position="52"/>
    </location>
</feature>
<evidence type="ECO:0000256" key="1">
    <source>
        <dbReference type="SAM" id="MobiDB-lite"/>
    </source>
</evidence>
<name>A0ABD3NU38_9STRA</name>
<gene>
    <name evidence="3" type="ORF">HJC23_009836</name>
</gene>
<accession>A0ABD3NU38</accession>
<keyword evidence="4" id="KW-1185">Reference proteome</keyword>
<keyword evidence="2" id="KW-0812">Transmembrane</keyword>
<evidence type="ECO:0000313" key="3">
    <source>
        <dbReference type="EMBL" id="KAL3778916.1"/>
    </source>
</evidence>
<keyword evidence="2" id="KW-0472">Membrane</keyword>
<proteinExistence type="predicted"/>
<dbReference type="Proteomes" id="UP001516023">
    <property type="component" value="Unassembled WGS sequence"/>
</dbReference>
<organism evidence="3 4">
    <name type="scientific">Cyclotella cryptica</name>
    <dbReference type="NCBI Taxonomy" id="29204"/>
    <lineage>
        <taxon>Eukaryota</taxon>
        <taxon>Sar</taxon>
        <taxon>Stramenopiles</taxon>
        <taxon>Ochrophyta</taxon>
        <taxon>Bacillariophyta</taxon>
        <taxon>Coscinodiscophyceae</taxon>
        <taxon>Thalassiosirophycidae</taxon>
        <taxon>Stephanodiscales</taxon>
        <taxon>Stephanodiscaceae</taxon>
        <taxon>Cyclotella</taxon>
    </lineage>
</organism>
<reference evidence="3 4" key="1">
    <citation type="journal article" date="2020" name="G3 (Bethesda)">
        <title>Improved Reference Genome for Cyclotella cryptica CCMP332, a Model for Cell Wall Morphogenesis, Salinity Adaptation, and Lipid Production in Diatoms (Bacillariophyta).</title>
        <authorList>
            <person name="Roberts W.R."/>
            <person name="Downey K.M."/>
            <person name="Ruck E.C."/>
            <person name="Traller J.C."/>
            <person name="Alverson A.J."/>
        </authorList>
    </citation>
    <scope>NUCLEOTIDE SEQUENCE [LARGE SCALE GENOMIC DNA]</scope>
    <source>
        <strain evidence="3 4">CCMP332</strain>
    </source>
</reference>